<evidence type="ECO:0000313" key="2">
    <source>
        <dbReference type="EMBL" id="MDX7998944.1"/>
    </source>
</evidence>
<keyword evidence="3" id="KW-1185">Reference proteome</keyword>
<comment type="caution">
    <text evidence="2">The sequence shown here is derived from an EMBL/GenBank/DDBJ whole genome shotgun (WGS) entry which is preliminary data.</text>
</comment>
<evidence type="ECO:0000313" key="3">
    <source>
        <dbReference type="Proteomes" id="UP001271640"/>
    </source>
</evidence>
<reference evidence="3" key="1">
    <citation type="journal article" date="2024" name="Toxins">
        <title>Genome Sequence Analysis of Native Xenorhabdus Strains Isolated from Entomopathogenic Nematodes in Argentina.</title>
        <authorList>
            <person name="Palma L."/>
            <person name="Frizzo L."/>
            <person name="Kaiser S."/>
            <person name="Berry C."/>
            <person name="Caballero P."/>
            <person name="Bode H.B."/>
            <person name="Del Valle E.E."/>
        </authorList>
    </citation>
    <scope>NUCLEOTIDE SEQUENCE [LARGE SCALE GENOMIC DNA]</scope>
    <source>
        <strain evidence="3">Reich</strain>
    </source>
</reference>
<accession>A0ABU4SK32</accession>
<keyword evidence="1" id="KW-0732">Signal</keyword>
<dbReference type="EMBL" id="VCDP01000023">
    <property type="protein sequence ID" value="MDX7998944.1"/>
    <property type="molecule type" value="Genomic_DNA"/>
</dbReference>
<feature type="chain" id="PRO_5045843926" evidence="1">
    <location>
        <begin position="25"/>
        <end position="65"/>
    </location>
</feature>
<gene>
    <name evidence="2" type="ORF">FE394_06980</name>
</gene>
<name>A0ABU4SK32_9GAMM</name>
<proteinExistence type="predicted"/>
<protein>
    <submittedName>
        <fullName evidence="2">Uncharacterized protein</fullName>
    </submittedName>
</protein>
<dbReference type="RefSeq" id="WP_319925683.1">
    <property type="nucleotide sequence ID" value="NZ_VCDP01000023.1"/>
</dbReference>
<feature type="signal peptide" evidence="1">
    <location>
        <begin position="1"/>
        <end position="24"/>
    </location>
</feature>
<evidence type="ECO:0000256" key="1">
    <source>
        <dbReference type="SAM" id="SignalP"/>
    </source>
</evidence>
<sequence length="65" mass="7148">MKKILSMCLAATILSGFAVNVANAENAIPITKHAVEFTPTNVESPLHVICIVFVPEQYKFLCEKL</sequence>
<dbReference type="Proteomes" id="UP001271640">
    <property type="component" value="Unassembled WGS sequence"/>
</dbReference>
<organism evidence="2 3">
    <name type="scientific">Xenorhabdus littoralis</name>
    <dbReference type="NCBI Taxonomy" id="2582835"/>
    <lineage>
        <taxon>Bacteria</taxon>
        <taxon>Pseudomonadati</taxon>
        <taxon>Pseudomonadota</taxon>
        <taxon>Gammaproteobacteria</taxon>
        <taxon>Enterobacterales</taxon>
        <taxon>Morganellaceae</taxon>
        <taxon>Xenorhabdus</taxon>
    </lineage>
</organism>